<reference evidence="1" key="2">
    <citation type="journal article" date="2022" name="New Phytol.">
        <title>Evolutionary transition to the ectomycorrhizal habit in the genomes of a hyperdiverse lineage of mushroom-forming fungi.</title>
        <authorList>
            <person name="Looney B."/>
            <person name="Miyauchi S."/>
            <person name="Morin E."/>
            <person name="Drula E."/>
            <person name="Courty P.E."/>
            <person name="Kohler A."/>
            <person name="Kuo A."/>
            <person name="LaButti K."/>
            <person name="Pangilinan J."/>
            <person name="Lipzen A."/>
            <person name="Riley R."/>
            <person name="Andreopoulos W."/>
            <person name="He G."/>
            <person name="Johnson J."/>
            <person name="Nolan M."/>
            <person name="Tritt A."/>
            <person name="Barry K.W."/>
            <person name="Grigoriev I.V."/>
            <person name="Nagy L.G."/>
            <person name="Hibbett D."/>
            <person name="Henrissat B."/>
            <person name="Matheny P.B."/>
            <person name="Labbe J."/>
            <person name="Martin F.M."/>
        </authorList>
    </citation>
    <scope>NUCLEOTIDE SEQUENCE</scope>
    <source>
        <strain evidence="1">HHB10654</strain>
    </source>
</reference>
<proteinExistence type="predicted"/>
<reference evidence="1" key="1">
    <citation type="submission" date="2021-03" db="EMBL/GenBank/DDBJ databases">
        <authorList>
            <consortium name="DOE Joint Genome Institute"/>
            <person name="Ahrendt S."/>
            <person name="Looney B.P."/>
            <person name="Miyauchi S."/>
            <person name="Morin E."/>
            <person name="Drula E."/>
            <person name="Courty P.E."/>
            <person name="Chicoki N."/>
            <person name="Fauchery L."/>
            <person name="Kohler A."/>
            <person name="Kuo A."/>
            <person name="Labutti K."/>
            <person name="Pangilinan J."/>
            <person name="Lipzen A."/>
            <person name="Riley R."/>
            <person name="Andreopoulos W."/>
            <person name="He G."/>
            <person name="Johnson J."/>
            <person name="Barry K.W."/>
            <person name="Grigoriev I.V."/>
            <person name="Nagy L."/>
            <person name="Hibbett D."/>
            <person name="Henrissat B."/>
            <person name="Matheny P.B."/>
            <person name="Labbe J."/>
            <person name="Martin F."/>
        </authorList>
    </citation>
    <scope>NUCLEOTIDE SEQUENCE</scope>
    <source>
        <strain evidence="1">HHB10654</strain>
    </source>
</reference>
<accession>A0ACB8T6J0</accession>
<dbReference type="Proteomes" id="UP000814140">
    <property type="component" value="Unassembled WGS sequence"/>
</dbReference>
<gene>
    <name evidence="1" type="ORF">BV25DRAFT_1823365</name>
</gene>
<comment type="caution">
    <text evidence="1">The sequence shown here is derived from an EMBL/GenBank/DDBJ whole genome shotgun (WGS) entry which is preliminary data.</text>
</comment>
<name>A0ACB8T6J0_9AGAM</name>
<organism evidence="1 2">
    <name type="scientific">Artomyces pyxidatus</name>
    <dbReference type="NCBI Taxonomy" id="48021"/>
    <lineage>
        <taxon>Eukaryota</taxon>
        <taxon>Fungi</taxon>
        <taxon>Dikarya</taxon>
        <taxon>Basidiomycota</taxon>
        <taxon>Agaricomycotina</taxon>
        <taxon>Agaricomycetes</taxon>
        <taxon>Russulales</taxon>
        <taxon>Auriscalpiaceae</taxon>
        <taxon>Artomyces</taxon>
    </lineage>
</organism>
<sequence>MPPSGELDVLLSLTALRTDERTPSTSCVSQKSTLIVCGAAQFDSKVISGECIPYTMSLCPDLFVLQASTPLFPSNVPEHLTPNRRMGQRRETYKIRARLCMVLPAQRHSQSTSYYTIISMDSFLNFFFGSSPMESEQESSLPIDAETNGGGAGISCVVA</sequence>
<evidence type="ECO:0000313" key="2">
    <source>
        <dbReference type="Proteomes" id="UP000814140"/>
    </source>
</evidence>
<keyword evidence="2" id="KW-1185">Reference proteome</keyword>
<evidence type="ECO:0000313" key="1">
    <source>
        <dbReference type="EMBL" id="KAI0064378.1"/>
    </source>
</evidence>
<protein>
    <submittedName>
        <fullName evidence="1">Uncharacterized protein</fullName>
    </submittedName>
</protein>
<dbReference type="EMBL" id="MU277199">
    <property type="protein sequence ID" value="KAI0064378.1"/>
    <property type="molecule type" value="Genomic_DNA"/>
</dbReference>